<dbReference type="GO" id="GO:0006351">
    <property type="term" value="P:DNA-templated transcription"/>
    <property type="evidence" value="ECO:0007669"/>
    <property type="project" value="InterPro"/>
</dbReference>
<dbReference type="GO" id="GO:0003677">
    <property type="term" value="F:DNA binding"/>
    <property type="evidence" value="ECO:0007669"/>
    <property type="project" value="InterPro"/>
</dbReference>
<feature type="compositionally biased region" description="Low complexity" evidence="2">
    <location>
        <begin position="77"/>
        <end position="88"/>
    </location>
</feature>
<feature type="compositionally biased region" description="Low complexity" evidence="2">
    <location>
        <begin position="8"/>
        <end position="18"/>
    </location>
</feature>
<accession>R1FWD7</accession>
<evidence type="ECO:0000259" key="3">
    <source>
        <dbReference type="Pfam" id="PF04082"/>
    </source>
</evidence>
<feature type="compositionally biased region" description="Pro residues" evidence="2">
    <location>
        <begin position="66"/>
        <end position="76"/>
    </location>
</feature>
<keyword evidence="1" id="KW-0539">Nucleus</keyword>
<proteinExistence type="predicted"/>
<feature type="region of interest" description="Disordered" evidence="2">
    <location>
        <begin position="63"/>
        <end position="100"/>
    </location>
</feature>
<feature type="compositionally biased region" description="Low complexity" evidence="2">
    <location>
        <begin position="29"/>
        <end position="40"/>
    </location>
</feature>
<dbReference type="KEGG" id="npa:UCRNP2_9872"/>
<sequence length="496" mass="55420">MYMRGAARQQQQQQQQQQQHHRRQGTVATTTSTTSTTGPSTTVLNLISAAAAYKSIITNLDTSAPAPAPAPIPSPPTSTAMIPTTAAAPPLPSPNPHLHHPTPLRPLRSVRQLEPAAPAPTNALARRRAPHPTILTPHPFIRALAARLVAPELVGLYFADFHYCWPMLHRGRFLERLDEQPVELQTSLRLRITSSLSTLIEWVREAGLFHRDQILSQHDNVSSSSSSCSSGLGQGNDSDHERWLELEAKKRLSMSIFRLDTYLSIIHDRAPSIRFQEVRVPLQCTLALWDAYTIDDWRRARLLEPNGRLHKTFSSICATAASSSTRQTIPVLLEEDFELGLCAMQARLWEDTQQRHEEFGNSADAYDYGGGAAGGAKGGIVREGRMVENQEVGPNDLIAQEFVGFGEGWHAQLEHWRVHRERCQQVNAGNARIALRYAAQMFRLYAEEVDLFASTFQRIDPFSLIDAFVIVMRRGSADSKFVDPLITALENLKYCR</sequence>
<organism evidence="4 5">
    <name type="scientific">Botryosphaeria parva (strain UCR-NP2)</name>
    <name type="common">Grapevine canker fungus</name>
    <name type="synonym">Neofusicoccum parvum</name>
    <dbReference type="NCBI Taxonomy" id="1287680"/>
    <lineage>
        <taxon>Eukaryota</taxon>
        <taxon>Fungi</taxon>
        <taxon>Dikarya</taxon>
        <taxon>Ascomycota</taxon>
        <taxon>Pezizomycotina</taxon>
        <taxon>Dothideomycetes</taxon>
        <taxon>Dothideomycetes incertae sedis</taxon>
        <taxon>Botryosphaeriales</taxon>
        <taxon>Botryosphaeriaceae</taxon>
        <taxon>Neofusicoccum</taxon>
    </lineage>
</organism>
<dbReference type="EMBL" id="KB916829">
    <property type="protein sequence ID" value="EOD43415.1"/>
    <property type="molecule type" value="Genomic_DNA"/>
</dbReference>
<name>R1FWD7_BOTPV</name>
<dbReference type="OrthoDB" id="3928668at2759"/>
<dbReference type="GO" id="GO:0008270">
    <property type="term" value="F:zinc ion binding"/>
    <property type="evidence" value="ECO:0007669"/>
    <property type="project" value="InterPro"/>
</dbReference>
<dbReference type="Pfam" id="PF04082">
    <property type="entry name" value="Fungal_trans"/>
    <property type="match status" value="1"/>
</dbReference>
<evidence type="ECO:0000256" key="2">
    <source>
        <dbReference type="SAM" id="MobiDB-lite"/>
    </source>
</evidence>
<dbReference type="AlphaFoldDB" id="R1FWD7"/>
<feature type="domain" description="Xylanolytic transcriptional activator regulatory" evidence="3">
    <location>
        <begin position="227"/>
        <end position="304"/>
    </location>
</feature>
<dbReference type="Proteomes" id="UP000013521">
    <property type="component" value="Unassembled WGS sequence"/>
</dbReference>
<evidence type="ECO:0000313" key="5">
    <source>
        <dbReference type="Proteomes" id="UP000013521"/>
    </source>
</evidence>
<protein>
    <recommendedName>
        <fullName evidence="3">Xylanolytic transcriptional activator regulatory domain-containing protein</fullName>
    </recommendedName>
</protein>
<evidence type="ECO:0000256" key="1">
    <source>
        <dbReference type="ARBA" id="ARBA00023242"/>
    </source>
</evidence>
<dbReference type="eggNOG" id="ENOG502SWKP">
    <property type="taxonomic scope" value="Eukaryota"/>
</dbReference>
<dbReference type="InterPro" id="IPR007219">
    <property type="entry name" value="XnlR_reg_dom"/>
</dbReference>
<feature type="region of interest" description="Disordered" evidence="2">
    <location>
        <begin position="1"/>
        <end position="40"/>
    </location>
</feature>
<reference evidence="5" key="1">
    <citation type="journal article" date="2013" name="Genome Announc.">
        <title>Draft genome sequence of Neofusicoccum parvum isolate UCR-NP2, a fungal vascular pathogen associated with grapevine cankers.</title>
        <authorList>
            <person name="Blanco-Ulate B."/>
            <person name="Rolshausen P."/>
            <person name="Cantu D."/>
        </authorList>
    </citation>
    <scope>NUCLEOTIDE SEQUENCE [LARGE SCALE GENOMIC DNA]</scope>
    <source>
        <strain evidence="5">UCR-NP2</strain>
    </source>
</reference>
<evidence type="ECO:0000313" key="4">
    <source>
        <dbReference type="EMBL" id="EOD43415.1"/>
    </source>
</evidence>
<gene>
    <name evidence="4" type="ORF">UCRNP2_9872</name>
</gene>
<dbReference type="HOGENOM" id="CLU_549794_0_0_1"/>